<dbReference type="CDD" id="cd03801">
    <property type="entry name" value="GT4_PimA-like"/>
    <property type="match status" value="1"/>
</dbReference>
<feature type="domain" description="Glycosyltransferase subfamily 4-like N-terminal" evidence="2">
    <location>
        <begin position="18"/>
        <end position="202"/>
    </location>
</feature>
<feature type="domain" description="Glycosyl transferase family 1" evidence="1">
    <location>
        <begin position="220"/>
        <end position="386"/>
    </location>
</feature>
<dbReference type="InterPro" id="IPR001296">
    <property type="entry name" value="Glyco_trans_1"/>
</dbReference>
<evidence type="ECO:0000313" key="3">
    <source>
        <dbReference type="EMBL" id="KMM33277.1"/>
    </source>
</evidence>
<evidence type="ECO:0000259" key="1">
    <source>
        <dbReference type="Pfam" id="PF00534"/>
    </source>
</evidence>
<dbReference type="Gene3D" id="3.40.50.2000">
    <property type="entry name" value="Glycogen Phosphorylase B"/>
    <property type="match status" value="2"/>
</dbReference>
<sequence>MDKNVYILNETSLGNNTGVNSYIKQLAIYLTNKTNLNVYIIDICLEQKEFIIESKNSISIYHIPIQWEMLIKKKKRYYRNIFYLLEPYLKNTSDSIFLVNLFIHDEVIRLLKEKYYNINIFFVVHYLDLNYLAKWDTNILNDLSSLEDTIVDKFNIHQLIERDRFIFNHVDKIICLSEETKKLLQTYYQLTENRISIVYNGLKDEAIFISKMEKQLLKMRLSFNKDDRIILYVGRLDPYKGIFELIQAFKQIVNKTPNTRLVLVGGGDISLFLKECQGFWSKITFTGLIDKEYVYKFYQIATIGVLPSYTEQCSYAAIEMMMHGLPLIGTTAGGISEMIEEGKTGYKIHLKEEDNKKILNINELAIKIEELLYDEIKRSFFSRYSRMRYEKYYQLNIMGNEMEKIIYGK</sequence>
<dbReference type="GO" id="GO:0016757">
    <property type="term" value="F:glycosyltransferase activity"/>
    <property type="evidence" value="ECO:0007669"/>
    <property type="project" value="InterPro"/>
</dbReference>
<evidence type="ECO:0000259" key="2">
    <source>
        <dbReference type="Pfam" id="PF13439"/>
    </source>
</evidence>
<dbReference type="EMBL" id="LFJV01000039">
    <property type="protein sequence ID" value="KMM33277.1"/>
    <property type="molecule type" value="Genomic_DNA"/>
</dbReference>
<protein>
    <recommendedName>
        <fullName evidence="5">Glycosyltransferase</fullName>
    </recommendedName>
</protein>
<dbReference type="InterPro" id="IPR050194">
    <property type="entry name" value="Glycosyltransferase_grp1"/>
</dbReference>
<name>A0A0J6FFH4_9BACT</name>
<reference evidence="3 4" key="1">
    <citation type="submission" date="2015-06" db="EMBL/GenBank/DDBJ databases">
        <title>Draft Genome Sequence of Parabacteroides goldsteinii with Putative Novel Metallo-Beta-Lactamases Isolated from a Blood Culture from a Human Patient.</title>
        <authorList>
            <person name="Krogh T.J."/>
            <person name="Agergaard C.N."/>
            <person name="Moller-Jensen J."/>
            <person name="Justesen U.S."/>
        </authorList>
    </citation>
    <scope>NUCLEOTIDE SEQUENCE [LARGE SCALE GENOMIC DNA]</scope>
    <source>
        <strain evidence="3 4">910340</strain>
    </source>
</reference>
<dbReference type="PATRIC" id="fig|328812.4.peg.3259"/>
<evidence type="ECO:0008006" key="5">
    <source>
        <dbReference type="Google" id="ProtNLM"/>
    </source>
</evidence>
<dbReference type="PANTHER" id="PTHR45947">
    <property type="entry name" value="SULFOQUINOVOSYL TRANSFERASE SQD2"/>
    <property type="match status" value="1"/>
</dbReference>
<dbReference type="AlphaFoldDB" id="A0A0J6FFH4"/>
<dbReference type="Proteomes" id="UP000036166">
    <property type="component" value="Unassembled WGS sequence"/>
</dbReference>
<dbReference type="SUPFAM" id="SSF53756">
    <property type="entry name" value="UDP-Glycosyltransferase/glycogen phosphorylase"/>
    <property type="match status" value="1"/>
</dbReference>
<gene>
    <name evidence="3" type="ORF">ACM15_12700</name>
</gene>
<organism evidence="3 4">
    <name type="scientific">Parabacteroides goldsteinii</name>
    <dbReference type="NCBI Taxonomy" id="328812"/>
    <lineage>
        <taxon>Bacteria</taxon>
        <taxon>Pseudomonadati</taxon>
        <taxon>Bacteroidota</taxon>
        <taxon>Bacteroidia</taxon>
        <taxon>Bacteroidales</taxon>
        <taxon>Tannerellaceae</taxon>
        <taxon>Parabacteroides</taxon>
    </lineage>
</organism>
<proteinExistence type="predicted"/>
<dbReference type="PANTHER" id="PTHR45947:SF13">
    <property type="entry name" value="TRANSFERASE"/>
    <property type="match status" value="1"/>
</dbReference>
<dbReference type="GeneID" id="69982576"/>
<accession>A0A0J6FFH4</accession>
<dbReference type="Pfam" id="PF00534">
    <property type="entry name" value="Glycos_transf_1"/>
    <property type="match status" value="1"/>
</dbReference>
<dbReference type="InterPro" id="IPR028098">
    <property type="entry name" value="Glyco_trans_4-like_N"/>
</dbReference>
<dbReference type="RefSeq" id="WP_010801434.1">
    <property type="nucleotide sequence ID" value="NZ_CAJSYT010000018.1"/>
</dbReference>
<dbReference type="Pfam" id="PF13439">
    <property type="entry name" value="Glyco_transf_4"/>
    <property type="match status" value="1"/>
</dbReference>
<evidence type="ECO:0000313" key="4">
    <source>
        <dbReference type="Proteomes" id="UP000036166"/>
    </source>
</evidence>
<comment type="caution">
    <text evidence="3">The sequence shown here is derived from an EMBL/GenBank/DDBJ whole genome shotgun (WGS) entry which is preliminary data.</text>
</comment>